<accession>A0A0C5VGW3</accession>
<dbReference type="HOGENOM" id="CLU_137949_1_0_6"/>
<evidence type="ECO:0000259" key="7">
    <source>
        <dbReference type="Pfam" id="PF04024"/>
    </source>
</evidence>
<evidence type="ECO:0000313" key="9">
    <source>
        <dbReference type="Proteomes" id="UP000032266"/>
    </source>
</evidence>
<evidence type="ECO:0000313" key="8">
    <source>
        <dbReference type="EMBL" id="AJQ92603.1"/>
    </source>
</evidence>
<evidence type="ECO:0000256" key="4">
    <source>
        <dbReference type="ARBA" id="ARBA00022989"/>
    </source>
</evidence>
<organism evidence="8 9">
    <name type="scientific">Gynuella sunshinyii YC6258</name>
    <dbReference type="NCBI Taxonomy" id="1445510"/>
    <lineage>
        <taxon>Bacteria</taxon>
        <taxon>Pseudomonadati</taxon>
        <taxon>Pseudomonadota</taxon>
        <taxon>Gammaproteobacteria</taxon>
        <taxon>Oceanospirillales</taxon>
        <taxon>Saccharospirillaceae</taxon>
        <taxon>Gynuella</taxon>
    </lineage>
</organism>
<name>A0A0C5VGW3_9GAMM</name>
<dbReference type="InterPro" id="IPR007168">
    <property type="entry name" value="Phageshock_PspC_N"/>
</dbReference>
<protein>
    <submittedName>
        <fullName evidence="8">Putative stress-responsive transcriptional regulator</fullName>
    </submittedName>
</protein>
<dbReference type="Pfam" id="PF04024">
    <property type="entry name" value="PspC"/>
    <property type="match status" value="1"/>
</dbReference>
<dbReference type="RefSeq" id="WP_044615626.1">
    <property type="nucleotide sequence ID" value="NZ_CP007142.1"/>
</dbReference>
<evidence type="ECO:0000256" key="5">
    <source>
        <dbReference type="ARBA" id="ARBA00023136"/>
    </source>
</evidence>
<evidence type="ECO:0000256" key="6">
    <source>
        <dbReference type="SAM" id="Phobius"/>
    </source>
</evidence>
<reference evidence="8 9" key="1">
    <citation type="submission" date="2014-01" db="EMBL/GenBank/DDBJ databases">
        <title>Full genme sequencing of cellulolytic bacterium Gynuella sunshinyii YC6258T gen. nov., sp. nov.</title>
        <authorList>
            <person name="Khan H."/>
            <person name="Chung E.J."/>
            <person name="Chung Y.R."/>
        </authorList>
    </citation>
    <scope>NUCLEOTIDE SEQUENCE [LARGE SCALE GENOMIC DNA]</scope>
    <source>
        <strain evidence="8 9">YC6258</strain>
    </source>
</reference>
<keyword evidence="5 6" id="KW-0472">Membrane</keyword>
<dbReference type="KEGG" id="gsn:YC6258_00553"/>
<keyword evidence="3 6" id="KW-0812">Transmembrane</keyword>
<comment type="subcellular location">
    <subcellularLocation>
        <location evidence="1">Cell membrane</location>
        <topology evidence="1">Single-pass membrane protein</topology>
    </subcellularLocation>
</comment>
<feature type="domain" description="Phage shock protein PspC N-terminal" evidence="7">
    <location>
        <begin position="19"/>
        <end position="74"/>
    </location>
</feature>
<dbReference type="AlphaFoldDB" id="A0A0C5VGW3"/>
<sequence length="147" mass="17370">MKHHRKYSLAQRKADGWDKNLYRNTKERMVAGVCAGLADNFEVDNWVVRLVFIAGGIFLGGFAVVTYIALWVFLGKRSASHRVEYEYDERSRRYRPKKVFKNSDSANVRLQRVSDRLKRAVRRVEEMESYVTSRKFELDKEFAKIRD</sequence>
<dbReference type="PANTHER" id="PTHR33885">
    <property type="entry name" value="PHAGE SHOCK PROTEIN C"/>
    <property type="match status" value="1"/>
</dbReference>
<keyword evidence="4 6" id="KW-1133">Transmembrane helix</keyword>
<dbReference type="InterPro" id="IPR052027">
    <property type="entry name" value="PspC"/>
</dbReference>
<evidence type="ECO:0000256" key="2">
    <source>
        <dbReference type="ARBA" id="ARBA00022475"/>
    </source>
</evidence>
<keyword evidence="2" id="KW-1003">Cell membrane</keyword>
<proteinExistence type="predicted"/>
<dbReference type="PANTHER" id="PTHR33885:SF3">
    <property type="entry name" value="PHAGE SHOCK PROTEIN C"/>
    <property type="match status" value="1"/>
</dbReference>
<dbReference type="EMBL" id="CP007142">
    <property type="protein sequence ID" value="AJQ92603.1"/>
    <property type="molecule type" value="Genomic_DNA"/>
</dbReference>
<feature type="transmembrane region" description="Helical" evidence="6">
    <location>
        <begin position="46"/>
        <end position="74"/>
    </location>
</feature>
<evidence type="ECO:0000256" key="3">
    <source>
        <dbReference type="ARBA" id="ARBA00022692"/>
    </source>
</evidence>
<dbReference type="STRING" id="1445510.YC6258_00553"/>
<evidence type="ECO:0000256" key="1">
    <source>
        <dbReference type="ARBA" id="ARBA00004162"/>
    </source>
</evidence>
<dbReference type="Proteomes" id="UP000032266">
    <property type="component" value="Chromosome"/>
</dbReference>
<gene>
    <name evidence="8" type="ORF">YC6258_00553</name>
</gene>
<dbReference type="GO" id="GO:0005886">
    <property type="term" value="C:plasma membrane"/>
    <property type="evidence" value="ECO:0007669"/>
    <property type="project" value="UniProtKB-SubCell"/>
</dbReference>
<keyword evidence="9" id="KW-1185">Reference proteome</keyword>